<organism evidence="1">
    <name type="scientific">Salmonella houtenae</name>
    <dbReference type="NCBI Taxonomy" id="59205"/>
    <lineage>
        <taxon>Bacteria</taxon>
        <taxon>Pseudomonadati</taxon>
        <taxon>Pseudomonadota</taxon>
        <taxon>Gammaproteobacteria</taxon>
        <taxon>Enterobacterales</taxon>
        <taxon>Enterobacteriaceae</taxon>
        <taxon>Salmonella</taxon>
    </lineage>
</organism>
<dbReference type="AlphaFoldDB" id="A0A5Y2SFZ6"/>
<reference evidence="1" key="1">
    <citation type="submission" date="2019-07" db="EMBL/GenBank/DDBJ databases">
        <authorList>
            <person name="Ashton P.M."/>
            <person name="Dallman T."/>
            <person name="Nair S."/>
            <person name="De Pinna E."/>
            <person name="Peters T."/>
            <person name="Grant K."/>
        </authorList>
    </citation>
    <scope>NUCLEOTIDE SEQUENCE [LARGE SCALE GENOMIC DNA]</scope>
    <source>
        <strain evidence="1">674345</strain>
    </source>
</reference>
<evidence type="ECO:0000313" key="1">
    <source>
        <dbReference type="EMBL" id="ECF6074877.1"/>
    </source>
</evidence>
<name>A0A5Y2SFZ6_SALHO</name>
<gene>
    <name evidence="1" type="ORF">FNH47_12630</name>
</gene>
<accession>A0A5Y2SFZ6</accession>
<dbReference type="Proteomes" id="UP000839836">
    <property type="component" value="Unassembled WGS sequence"/>
</dbReference>
<comment type="caution">
    <text evidence="1">The sequence shown here is derived from an EMBL/GenBank/DDBJ whole genome shotgun (WGS) entry which is preliminary data.</text>
</comment>
<sequence length="171" mass="19055">MRNARHIVSLISPGDGQVLLFQCRRAQEGVLHCQRSHGYKIAEQLVPVMITRGFSKQMDEGPAIVIVAVLAGMEWLLVCSLFQGNVQGKLRHFWCPFFPAVCGVLPPYRGGTQWAFRKKSSSGHKAASQMTERREEMRTGAVAGGLNFSGTVQLLSDKGWQQTADEIQEYF</sequence>
<proteinExistence type="predicted"/>
<protein>
    <submittedName>
        <fullName evidence="1">Uncharacterized protein</fullName>
    </submittedName>
</protein>
<dbReference type="EMBL" id="AAILSW010000024">
    <property type="protein sequence ID" value="ECF6074877.1"/>
    <property type="molecule type" value="Genomic_DNA"/>
</dbReference>